<dbReference type="EMBL" id="HACG01048167">
    <property type="protein sequence ID" value="CEK95032.1"/>
    <property type="molecule type" value="Transcribed_RNA"/>
</dbReference>
<gene>
    <name evidence="4" type="primary">ORF205036</name>
    <name evidence="1" type="synonym">ORF205009</name>
    <name evidence="2" type="synonym">ORF205011</name>
    <name evidence="3" type="synonym">ORF205025</name>
    <name evidence="5" type="synonym">ORF205045</name>
    <name evidence="6" type="synonym">ORF205055</name>
    <name evidence="7" type="synonym">ORF205062</name>
    <name evidence="8" type="synonym">ORF205073</name>
</gene>
<evidence type="ECO:0000313" key="1">
    <source>
        <dbReference type="EMBL" id="CEK95022.1"/>
    </source>
</evidence>
<evidence type="ECO:0000313" key="8">
    <source>
        <dbReference type="EMBL" id="CEK95041.1"/>
    </source>
</evidence>
<accession>A0A0B7BSB7</accession>
<evidence type="ECO:0000313" key="4">
    <source>
        <dbReference type="EMBL" id="CEK95030.1"/>
    </source>
</evidence>
<evidence type="ECO:0000313" key="5">
    <source>
        <dbReference type="EMBL" id="CEK95032.1"/>
    </source>
</evidence>
<dbReference type="EMBL" id="HACG01048161">
    <property type="protein sequence ID" value="CEK95026.1"/>
    <property type="molecule type" value="Transcribed_RNA"/>
</dbReference>
<dbReference type="AlphaFoldDB" id="A0A0B7BSB7"/>
<name>A0A0B7BSB7_9EUPU</name>
<feature type="non-terminal residue" evidence="4">
    <location>
        <position position="1"/>
    </location>
</feature>
<evidence type="ECO:0000313" key="6">
    <source>
        <dbReference type="EMBL" id="CEK95036.1"/>
    </source>
</evidence>
<dbReference type="EMBL" id="HACG01048176">
    <property type="protein sequence ID" value="CEK95041.1"/>
    <property type="molecule type" value="Transcribed_RNA"/>
</dbReference>
<evidence type="ECO:0000313" key="2">
    <source>
        <dbReference type="EMBL" id="CEK95023.1"/>
    </source>
</evidence>
<dbReference type="EMBL" id="HACG01048157">
    <property type="protein sequence ID" value="CEK95022.1"/>
    <property type="molecule type" value="Transcribed_RNA"/>
</dbReference>
<evidence type="ECO:0000313" key="7">
    <source>
        <dbReference type="EMBL" id="CEK95039.1"/>
    </source>
</evidence>
<dbReference type="EMBL" id="HACG01048165">
    <property type="protein sequence ID" value="CEK95030.1"/>
    <property type="molecule type" value="Transcribed_RNA"/>
</dbReference>
<protein>
    <submittedName>
        <fullName evidence="4">Uncharacterized protein</fullName>
    </submittedName>
</protein>
<organism evidence="4">
    <name type="scientific">Arion vulgaris</name>
    <dbReference type="NCBI Taxonomy" id="1028688"/>
    <lineage>
        <taxon>Eukaryota</taxon>
        <taxon>Metazoa</taxon>
        <taxon>Spiralia</taxon>
        <taxon>Lophotrochozoa</taxon>
        <taxon>Mollusca</taxon>
        <taxon>Gastropoda</taxon>
        <taxon>Heterobranchia</taxon>
        <taxon>Euthyneura</taxon>
        <taxon>Panpulmonata</taxon>
        <taxon>Eupulmonata</taxon>
        <taxon>Stylommatophora</taxon>
        <taxon>Helicina</taxon>
        <taxon>Arionoidea</taxon>
        <taxon>Arionidae</taxon>
        <taxon>Arion</taxon>
    </lineage>
</organism>
<dbReference type="EMBL" id="HACG01048174">
    <property type="protein sequence ID" value="CEK95039.1"/>
    <property type="molecule type" value="Transcribed_RNA"/>
</dbReference>
<evidence type="ECO:0000313" key="3">
    <source>
        <dbReference type="EMBL" id="CEK95026.1"/>
    </source>
</evidence>
<dbReference type="EMBL" id="HACG01048158">
    <property type="protein sequence ID" value="CEK95023.1"/>
    <property type="molecule type" value="Transcribed_RNA"/>
</dbReference>
<dbReference type="EMBL" id="HACG01048171">
    <property type="protein sequence ID" value="CEK95036.1"/>
    <property type="molecule type" value="Transcribed_RNA"/>
</dbReference>
<sequence length="51" mass="5902">TRETEGVKGATILDGLKLWFGDDRVEGLYQRQIDAEKHDRLRHQHITSLVV</sequence>
<reference evidence="4" key="1">
    <citation type="submission" date="2014-12" db="EMBL/GenBank/DDBJ databases">
        <title>Insight into the proteome of Arion vulgaris.</title>
        <authorList>
            <person name="Aradska J."/>
            <person name="Bulat T."/>
            <person name="Smidak R."/>
            <person name="Sarate P."/>
            <person name="Gangsoo J."/>
            <person name="Sialana F."/>
            <person name="Bilban M."/>
            <person name="Lubec G."/>
        </authorList>
    </citation>
    <scope>NUCLEOTIDE SEQUENCE</scope>
    <source>
        <tissue evidence="4">Skin</tissue>
    </source>
</reference>
<proteinExistence type="predicted"/>